<gene>
    <name evidence="1" type="ORF">Catovirus_1_1050</name>
</gene>
<proteinExistence type="predicted"/>
<evidence type="ECO:0000313" key="1">
    <source>
        <dbReference type="EMBL" id="ARF09000.1"/>
    </source>
</evidence>
<name>A0A1V0SB93_9VIRU</name>
<accession>A0A1V0SB93</accession>
<dbReference type="EMBL" id="KY684083">
    <property type="protein sequence ID" value="ARF09000.1"/>
    <property type="molecule type" value="Genomic_DNA"/>
</dbReference>
<organism evidence="1">
    <name type="scientific">Catovirus CTV1</name>
    <dbReference type="NCBI Taxonomy" id="1977631"/>
    <lineage>
        <taxon>Viruses</taxon>
        <taxon>Varidnaviria</taxon>
        <taxon>Bamfordvirae</taxon>
        <taxon>Nucleocytoviricota</taxon>
        <taxon>Megaviricetes</taxon>
        <taxon>Imitervirales</taxon>
        <taxon>Mimiviridae</taxon>
        <taxon>Klosneuvirinae</taxon>
        <taxon>Catovirus</taxon>
    </lineage>
</organism>
<reference evidence="1" key="1">
    <citation type="journal article" date="2017" name="Science">
        <title>Giant viruses with an expanded complement of translation system components.</title>
        <authorList>
            <person name="Schulz F."/>
            <person name="Yutin N."/>
            <person name="Ivanova N.N."/>
            <person name="Ortega D.R."/>
            <person name="Lee T.K."/>
            <person name="Vierheilig J."/>
            <person name="Daims H."/>
            <person name="Horn M."/>
            <person name="Wagner M."/>
            <person name="Jensen G.J."/>
            <person name="Kyrpides N.C."/>
            <person name="Koonin E.V."/>
            <person name="Woyke T."/>
        </authorList>
    </citation>
    <scope>NUCLEOTIDE SEQUENCE</scope>
    <source>
        <strain evidence="1">CTV1</strain>
    </source>
</reference>
<protein>
    <submittedName>
        <fullName evidence="1">Uncharacterized protein</fullName>
    </submittedName>
</protein>
<sequence length="68" mass="8203">MKKEKYLKSIIKENNAILDKYKKILLGIEKLEKQLNNKINRKNAHLENVKNMYLENMDIYHKICNNLL</sequence>